<dbReference type="AlphaFoldDB" id="A0A0K2U4B4"/>
<evidence type="ECO:0000313" key="1">
    <source>
        <dbReference type="EMBL" id="CDW32777.1"/>
    </source>
</evidence>
<accession>A0A0K2U4B4</accession>
<sequence>IIPLSTIEQRTHVFKKQRNLISVYLFQHFLESRLSRIQNLKHKIIVIYPRLFQVFIEYP</sequence>
<feature type="non-terminal residue" evidence="1">
    <location>
        <position position="1"/>
    </location>
</feature>
<dbReference type="EMBL" id="HACA01015416">
    <property type="protein sequence ID" value="CDW32777.1"/>
    <property type="molecule type" value="Transcribed_RNA"/>
</dbReference>
<proteinExistence type="predicted"/>
<protein>
    <submittedName>
        <fullName evidence="1">Uncharacterized protein</fullName>
    </submittedName>
</protein>
<organism evidence="1">
    <name type="scientific">Lepeophtheirus salmonis</name>
    <name type="common">Salmon louse</name>
    <name type="synonym">Caligus salmonis</name>
    <dbReference type="NCBI Taxonomy" id="72036"/>
    <lineage>
        <taxon>Eukaryota</taxon>
        <taxon>Metazoa</taxon>
        <taxon>Ecdysozoa</taxon>
        <taxon>Arthropoda</taxon>
        <taxon>Crustacea</taxon>
        <taxon>Multicrustacea</taxon>
        <taxon>Hexanauplia</taxon>
        <taxon>Copepoda</taxon>
        <taxon>Siphonostomatoida</taxon>
        <taxon>Caligidae</taxon>
        <taxon>Lepeophtheirus</taxon>
    </lineage>
</organism>
<reference evidence="1" key="1">
    <citation type="submission" date="2014-05" db="EMBL/GenBank/DDBJ databases">
        <authorList>
            <person name="Chronopoulou M."/>
        </authorList>
    </citation>
    <scope>NUCLEOTIDE SEQUENCE</scope>
    <source>
        <tissue evidence="1">Whole organism</tissue>
    </source>
</reference>
<name>A0A0K2U4B4_LEPSM</name>